<dbReference type="EnsemblPlants" id="Kaladp1002s0004.1.v1.1">
    <property type="protein sequence ID" value="Kaladp1002s0004.1.v1.1.CDS.1"/>
    <property type="gene ID" value="Kaladp1002s0004.v1.1"/>
</dbReference>
<reference evidence="1" key="1">
    <citation type="submission" date="2021-01" db="UniProtKB">
        <authorList>
            <consortium name="EnsemblPlants"/>
        </authorList>
    </citation>
    <scope>IDENTIFICATION</scope>
</reference>
<sequence>MIFNTKGYVTKREEKKKLDVTSLLATSSSKVWTMRGALGARQSQMDTHPSMVPLCDVQRFVCKHVVSNWCALRVSSS</sequence>
<evidence type="ECO:0000313" key="1">
    <source>
        <dbReference type="EnsemblPlants" id="Kaladp1002s0004.1.v1.1.CDS.1"/>
    </source>
</evidence>
<keyword evidence="2" id="KW-1185">Reference proteome</keyword>
<proteinExistence type="predicted"/>
<dbReference type="Gramene" id="Kaladp1002s0004.1.v1.1">
    <property type="protein sequence ID" value="Kaladp1002s0004.1.v1.1.CDS.1"/>
    <property type="gene ID" value="Kaladp1002s0004.v1.1"/>
</dbReference>
<accession>A0A7N0VKD6</accession>
<evidence type="ECO:0000313" key="2">
    <source>
        <dbReference type="Proteomes" id="UP000594263"/>
    </source>
</evidence>
<name>A0A7N0VKD6_KALFE</name>
<dbReference type="Proteomes" id="UP000594263">
    <property type="component" value="Unplaced"/>
</dbReference>
<organism evidence="1 2">
    <name type="scientific">Kalanchoe fedtschenkoi</name>
    <name type="common">Lavender scallops</name>
    <name type="synonym">South American air plant</name>
    <dbReference type="NCBI Taxonomy" id="63787"/>
    <lineage>
        <taxon>Eukaryota</taxon>
        <taxon>Viridiplantae</taxon>
        <taxon>Streptophyta</taxon>
        <taxon>Embryophyta</taxon>
        <taxon>Tracheophyta</taxon>
        <taxon>Spermatophyta</taxon>
        <taxon>Magnoliopsida</taxon>
        <taxon>eudicotyledons</taxon>
        <taxon>Gunneridae</taxon>
        <taxon>Pentapetalae</taxon>
        <taxon>Saxifragales</taxon>
        <taxon>Crassulaceae</taxon>
        <taxon>Kalanchoe</taxon>
    </lineage>
</organism>
<dbReference type="AlphaFoldDB" id="A0A7N0VKD6"/>
<protein>
    <submittedName>
        <fullName evidence="1">Uncharacterized protein</fullName>
    </submittedName>
</protein>